<organism evidence="22 23">
    <name type="scientific">Amblyomma americanum</name>
    <name type="common">Lone star tick</name>
    <dbReference type="NCBI Taxonomy" id="6943"/>
    <lineage>
        <taxon>Eukaryota</taxon>
        <taxon>Metazoa</taxon>
        <taxon>Ecdysozoa</taxon>
        <taxon>Arthropoda</taxon>
        <taxon>Chelicerata</taxon>
        <taxon>Arachnida</taxon>
        <taxon>Acari</taxon>
        <taxon>Parasitiformes</taxon>
        <taxon>Ixodida</taxon>
        <taxon>Ixodoidea</taxon>
        <taxon>Ixodidae</taxon>
        <taxon>Amblyomminae</taxon>
        <taxon>Amblyomma</taxon>
    </lineage>
</organism>
<dbReference type="EMBL" id="JARKHS020015404">
    <property type="protein sequence ID" value="KAK8774435.1"/>
    <property type="molecule type" value="Genomic_DNA"/>
</dbReference>
<dbReference type="InterPro" id="IPR014013">
    <property type="entry name" value="Helic_SF1/SF2_ATP-bd_DinG/Rad3"/>
</dbReference>
<dbReference type="InterPro" id="IPR027417">
    <property type="entry name" value="P-loop_NTPase"/>
</dbReference>
<feature type="compositionally biased region" description="Low complexity" evidence="20">
    <location>
        <begin position="151"/>
        <end position="161"/>
    </location>
</feature>
<dbReference type="PROSITE" id="PS00690">
    <property type="entry name" value="DEAH_ATP_HELICASE"/>
    <property type="match status" value="1"/>
</dbReference>
<dbReference type="Pfam" id="PF13307">
    <property type="entry name" value="Helicase_C_2"/>
    <property type="match status" value="1"/>
</dbReference>
<evidence type="ECO:0000259" key="21">
    <source>
        <dbReference type="PROSITE" id="PS51193"/>
    </source>
</evidence>
<dbReference type="InterPro" id="IPR006555">
    <property type="entry name" value="ATP-dep_Helicase_C"/>
</dbReference>
<dbReference type="PANTHER" id="PTHR11472:SF47">
    <property type="entry name" value="FANCONI ANEMIA GROUP J PROTEIN"/>
    <property type="match status" value="1"/>
</dbReference>
<evidence type="ECO:0000313" key="23">
    <source>
        <dbReference type="Proteomes" id="UP001321473"/>
    </source>
</evidence>
<dbReference type="GO" id="GO:0043139">
    <property type="term" value="F:5'-3' DNA helicase activity"/>
    <property type="evidence" value="ECO:0007669"/>
    <property type="project" value="UniProtKB-EC"/>
</dbReference>
<protein>
    <recommendedName>
        <fullName evidence="16">DNA 5'-3' helicase</fullName>
        <ecNumber evidence="16">5.6.2.3</ecNumber>
    </recommendedName>
    <alternativeName>
        <fullName evidence="18">DNA 5'-3' helicase FANCJ</fullName>
    </alternativeName>
</protein>
<dbReference type="SMART" id="SM00491">
    <property type="entry name" value="HELICc2"/>
    <property type="match status" value="1"/>
</dbReference>
<evidence type="ECO:0000256" key="18">
    <source>
        <dbReference type="ARBA" id="ARBA00082714"/>
    </source>
</evidence>
<keyword evidence="19" id="KW-0175">Coiled coil</keyword>
<dbReference type="SUPFAM" id="SSF52540">
    <property type="entry name" value="P-loop containing nucleoside triphosphate hydrolases"/>
    <property type="match status" value="2"/>
</dbReference>
<keyword evidence="13" id="KW-0234">DNA repair</keyword>
<dbReference type="Gene3D" id="3.40.50.300">
    <property type="entry name" value="P-loop containing nucleotide triphosphate hydrolases"/>
    <property type="match status" value="3"/>
</dbReference>
<keyword evidence="5" id="KW-0479">Metal-binding</keyword>
<comment type="similarity">
    <text evidence="3">Belongs to the DEAD box helicase family. DEAH subfamily.</text>
</comment>
<dbReference type="InterPro" id="IPR045028">
    <property type="entry name" value="DinG/Rad3-like"/>
</dbReference>
<keyword evidence="12" id="KW-0411">Iron-sulfur</keyword>
<evidence type="ECO:0000256" key="1">
    <source>
        <dbReference type="ARBA" id="ARBA00001966"/>
    </source>
</evidence>
<dbReference type="GO" id="GO:0016818">
    <property type="term" value="F:hydrolase activity, acting on acid anhydrides, in phosphorus-containing anhydrides"/>
    <property type="evidence" value="ECO:0007669"/>
    <property type="project" value="InterPro"/>
</dbReference>
<evidence type="ECO:0000256" key="3">
    <source>
        <dbReference type="ARBA" id="ARBA00008792"/>
    </source>
</evidence>
<evidence type="ECO:0000256" key="9">
    <source>
        <dbReference type="ARBA" id="ARBA00022806"/>
    </source>
</evidence>
<dbReference type="Proteomes" id="UP001321473">
    <property type="component" value="Unassembled WGS sequence"/>
</dbReference>
<proteinExistence type="inferred from homology"/>
<dbReference type="Pfam" id="PF06733">
    <property type="entry name" value="DEAD_2"/>
    <property type="match status" value="1"/>
</dbReference>
<evidence type="ECO:0000313" key="22">
    <source>
        <dbReference type="EMBL" id="KAK8774435.1"/>
    </source>
</evidence>
<evidence type="ECO:0000256" key="4">
    <source>
        <dbReference type="ARBA" id="ARBA00022485"/>
    </source>
</evidence>
<evidence type="ECO:0000256" key="17">
    <source>
        <dbReference type="ARBA" id="ARBA00048954"/>
    </source>
</evidence>
<dbReference type="PANTHER" id="PTHR11472">
    <property type="entry name" value="DNA REPAIR DEAD HELICASE RAD3/XP-D SUBFAMILY MEMBER"/>
    <property type="match status" value="1"/>
</dbReference>
<evidence type="ECO:0000256" key="13">
    <source>
        <dbReference type="ARBA" id="ARBA00023204"/>
    </source>
</evidence>
<dbReference type="GO" id="GO:0003677">
    <property type="term" value="F:DNA binding"/>
    <property type="evidence" value="ECO:0007669"/>
    <property type="project" value="InterPro"/>
</dbReference>
<evidence type="ECO:0000256" key="6">
    <source>
        <dbReference type="ARBA" id="ARBA00022741"/>
    </source>
</evidence>
<evidence type="ECO:0000256" key="2">
    <source>
        <dbReference type="ARBA" id="ARBA00004123"/>
    </source>
</evidence>
<accession>A0AAQ4EI02</accession>
<keyword evidence="6" id="KW-0547">Nucleotide-binding</keyword>
<dbReference type="GO" id="GO:0046872">
    <property type="term" value="F:metal ion binding"/>
    <property type="evidence" value="ECO:0007669"/>
    <property type="project" value="UniProtKB-KW"/>
</dbReference>
<dbReference type="SMART" id="SM00488">
    <property type="entry name" value="DEXDc2"/>
    <property type="match status" value="1"/>
</dbReference>
<feature type="region of interest" description="Disordered" evidence="20">
    <location>
        <begin position="136"/>
        <end position="167"/>
    </location>
</feature>
<evidence type="ECO:0000256" key="20">
    <source>
        <dbReference type="SAM" id="MobiDB-lite"/>
    </source>
</evidence>
<dbReference type="GO" id="GO:0005634">
    <property type="term" value="C:nucleus"/>
    <property type="evidence" value="ECO:0007669"/>
    <property type="project" value="UniProtKB-SubCell"/>
</dbReference>
<sequence>MVIIKVLQGLRNRRNCLIESPTGSGKTLALLCSCLAWQQKKKEIYQAQLEKLRQEMRAREQEADDCCHYDPRRAATALGSPTCKGIKARTGVGIPTSPGPSSPALGRVHQHITAASQPEAAALANKLSAQVKNVSAAGSPSGVVPSSDTNQLSSQALSSSSDQPGVVSDQISVAANQPPPSASPMPVLPAALACHLPAALGGLLQSPPVPGAKYIVVQNNAGQALDLNTLLSLPELKTSKQTVIIQAHRTTPAKQEAIGEPKMPQPPKTPVQLAMDDDDDDFKPAKKMRPSSRSPMQARVVSTAAQPNLEPALKSSAASVSAAIDQLCQQQQHPCPTQPTTPSKGPPGIADMPMEKVPTIYYGTRTHKQIAQVVRELKKTDYRYARMAILSSRERTCIHPRVSKSSTKNEMCKELMEQMNRVHLSNPAMLLVQDSPQSGGCGFYINMKRAPPYPTAARGCMEPYDLEELVNVGKRHKVCPYYWSMDLAQSADIIFCPYNYLIDPVIRKCLSIDLTDAVVVLDEAHNIEDISREVMSFTVTQDQLHDIIKDVEEMLRYPILPTEHTAVARVMSKLSLWITQHSDLLTDYRSFEQSGKVWAGTEILAFMTDVGLSPDKFRDFKNTVTVITAVEKDPELARPMVNAATSAALQNLVIILDFMYKDNQKYLGDFRAAMVKSPSKKKQTELSSWQSGGAFNIPWTHSLSFWCLNPAVAMSDLKDRVHSLIVASGTLTPMESFESELDMPFKSQLQANHVIPREGVWIGGIGYGPNKVNLTANFRTAETFEFQDEIGSILWDICKAVPHGVLCFFPSYGMMNKLAQRWQLTGMWYKLESLKHIAMEPQKADGKSFEHTMDGYYNYASGESSNDCDDRGGALLLAVCRGKVSEGLDFADNSARAVVTIGIPFPNVKDMQVDLKRKYNDQQCRLGRPVMGGNAWYETQAFRALNQALGRCIRHSEDWGALIIIDHRFSQQPKFQKGTSLNELKMTFLSGLFLEWSEKTPPATVLHVDLLCTMPPSTVHSSGNSNDVLPFLKRPSCGVYGAPSAAAVRPFAVAN</sequence>
<dbReference type="PROSITE" id="PS51193">
    <property type="entry name" value="HELICASE_ATP_BIND_2"/>
    <property type="match status" value="1"/>
</dbReference>
<dbReference type="GO" id="GO:0006289">
    <property type="term" value="P:nucleotide-excision repair"/>
    <property type="evidence" value="ECO:0007669"/>
    <property type="project" value="TreeGrafter"/>
</dbReference>
<keyword evidence="10" id="KW-0067">ATP-binding</keyword>
<dbReference type="InterPro" id="IPR010614">
    <property type="entry name" value="RAD3-like_helicase_DEAD"/>
</dbReference>
<feature type="region of interest" description="Disordered" evidence="20">
    <location>
        <begin position="250"/>
        <end position="269"/>
    </location>
</feature>
<dbReference type="GO" id="GO:0051539">
    <property type="term" value="F:4 iron, 4 sulfur cluster binding"/>
    <property type="evidence" value="ECO:0007669"/>
    <property type="project" value="UniProtKB-KW"/>
</dbReference>
<feature type="compositionally biased region" description="Polar residues" evidence="20">
    <location>
        <begin position="136"/>
        <end position="150"/>
    </location>
</feature>
<comment type="caution">
    <text evidence="22">The sequence shown here is derived from an EMBL/GenBank/DDBJ whole genome shotgun (WGS) entry which is preliminary data.</text>
</comment>
<evidence type="ECO:0000256" key="16">
    <source>
        <dbReference type="ARBA" id="ARBA00044969"/>
    </source>
</evidence>
<reference evidence="22 23" key="1">
    <citation type="journal article" date="2023" name="Arcadia Sci">
        <title>De novo assembly of a long-read Amblyomma americanum tick genome.</title>
        <authorList>
            <person name="Chou S."/>
            <person name="Poskanzer K.E."/>
            <person name="Rollins M."/>
            <person name="Thuy-Boun P.S."/>
        </authorList>
    </citation>
    <scope>NUCLEOTIDE SEQUENCE [LARGE SCALE GENOMIC DNA]</scope>
    <source>
        <strain evidence="22">F_SG_1</strain>
        <tissue evidence="22">Salivary glands</tissue>
    </source>
</reference>
<comment type="subcellular location">
    <subcellularLocation>
        <location evidence="2">Nucleus</location>
    </subcellularLocation>
</comment>
<evidence type="ECO:0000256" key="14">
    <source>
        <dbReference type="ARBA" id="ARBA00023235"/>
    </source>
</evidence>
<dbReference type="CDD" id="cd18788">
    <property type="entry name" value="SF2_C_XPD"/>
    <property type="match status" value="1"/>
</dbReference>
<keyword evidence="7" id="KW-0227">DNA damage</keyword>
<evidence type="ECO:0000256" key="7">
    <source>
        <dbReference type="ARBA" id="ARBA00022763"/>
    </source>
</evidence>
<dbReference type="EC" id="5.6.2.3" evidence="16"/>
<comment type="cofactor">
    <cofactor evidence="1">
        <name>[4Fe-4S] cluster</name>
        <dbReference type="ChEBI" id="CHEBI:49883"/>
    </cofactor>
</comment>
<keyword evidence="9" id="KW-0347">Helicase</keyword>
<evidence type="ECO:0000256" key="8">
    <source>
        <dbReference type="ARBA" id="ARBA00022801"/>
    </source>
</evidence>
<gene>
    <name evidence="22" type="ORF">V5799_011035</name>
</gene>
<dbReference type="InterPro" id="IPR006554">
    <property type="entry name" value="Helicase-like_DEXD_c2"/>
</dbReference>
<keyword evidence="4" id="KW-0004">4Fe-4S</keyword>
<evidence type="ECO:0000256" key="19">
    <source>
        <dbReference type="SAM" id="Coils"/>
    </source>
</evidence>
<dbReference type="GO" id="GO:0005524">
    <property type="term" value="F:ATP binding"/>
    <property type="evidence" value="ECO:0007669"/>
    <property type="project" value="UniProtKB-KW"/>
</dbReference>
<evidence type="ECO:0000256" key="11">
    <source>
        <dbReference type="ARBA" id="ARBA00023004"/>
    </source>
</evidence>
<evidence type="ECO:0000256" key="5">
    <source>
        <dbReference type="ARBA" id="ARBA00022723"/>
    </source>
</evidence>
<evidence type="ECO:0000256" key="12">
    <source>
        <dbReference type="ARBA" id="ARBA00023014"/>
    </source>
</evidence>
<evidence type="ECO:0000256" key="10">
    <source>
        <dbReference type="ARBA" id="ARBA00022840"/>
    </source>
</evidence>
<evidence type="ECO:0000256" key="15">
    <source>
        <dbReference type="ARBA" id="ARBA00023242"/>
    </source>
</evidence>
<feature type="domain" description="Helicase ATP-binding" evidence="21">
    <location>
        <begin position="1"/>
        <end position="571"/>
    </location>
</feature>
<feature type="coiled-coil region" evidence="19">
    <location>
        <begin position="35"/>
        <end position="62"/>
    </location>
</feature>
<keyword evidence="23" id="KW-1185">Reference proteome</keyword>
<keyword evidence="11" id="KW-0408">Iron</keyword>
<dbReference type="GO" id="GO:1990918">
    <property type="term" value="P:double-strand break repair involved in meiotic recombination"/>
    <property type="evidence" value="ECO:0007669"/>
    <property type="project" value="TreeGrafter"/>
</dbReference>
<dbReference type="AlphaFoldDB" id="A0AAQ4EI02"/>
<keyword evidence="8" id="KW-0378">Hydrolase</keyword>
<keyword evidence="14" id="KW-0413">Isomerase</keyword>
<comment type="catalytic activity">
    <reaction evidence="17">
        <text>ATP + H2O = ADP + phosphate + H(+)</text>
        <dbReference type="Rhea" id="RHEA:13065"/>
        <dbReference type="ChEBI" id="CHEBI:15377"/>
        <dbReference type="ChEBI" id="CHEBI:15378"/>
        <dbReference type="ChEBI" id="CHEBI:30616"/>
        <dbReference type="ChEBI" id="CHEBI:43474"/>
        <dbReference type="ChEBI" id="CHEBI:456216"/>
        <dbReference type="EC" id="5.6.2.3"/>
    </reaction>
</comment>
<dbReference type="FunFam" id="3.40.50.300:FF:000731">
    <property type="entry name" value="Fanconi anemia group J protein homolog"/>
    <property type="match status" value="1"/>
</dbReference>
<name>A0AAQ4EI02_AMBAM</name>
<keyword evidence="15" id="KW-0539">Nucleus</keyword>
<dbReference type="InterPro" id="IPR002464">
    <property type="entry name" value="DNA/RNA_helicase_DEAH_CS"/>
</dbReference>